<feature type="signal peptide" evidence="1">
    <location>
        <begin position="1"/>
        <end position="26"/>
    </location>
</feature>
<accession>A0AAU7CI12</accession>
<evidence type="ECO:0000259" key="2">
    <source>
        <dbReference type="Pfam" id="PF07589"/>
    </source>
</evidence>
<gene>
    <name evidence="3" type="ORF">V5E97_02350</name>
</gene>
<sequence length="202" mass="21216">MSLKRFTHVFAFALAIPLLLASHANASFTITPLTVIDPGGATPNMNFVFNSLVNAPLPTTGVLGQSYNFLSVNVFAGAANVTNQVVPYDIVYRAQDNTTLETATFQVKGSLTLNLDSSGSGSLYNIPAPGFPVSSFALGSTTFYINPVPPNYTSPTLLNGSGGTAQLQINLTTVPEPSSILLMGLSVGVGGLMFRRNLNKKA</sequence>
<dbReference type="NCBIfam" id="TIGR02595">
    <property type="entry name" value="PEP_CTERM"/>
    <property type="match status" value="1"/>
</dbReference>
<proteinExistence type="predicted"/>
<feature type="domain" description="Ice-binding protein C-terminal" evidence="2">
    <location>
        <begin position="173"/>
        <end position="196"/>
    </location>
</feature>
<name>A0AAU7CI12_9BACT</name>
<dbReference type="AlphaFoldDB" id="A0AAU7CI12"/>
<evidence type="ECO:0000256" key="1">
    <source>
        <dbReference type="SAM" id="SignalP"/>
    </source>
</evidence>
<dbReference type="RefSeq" id="WP_406697683.1">
    <property type="nucleotide sequence ID" value="NZ_CP155447.1"/>
</dbReference>
<reference evidence="3" key="1">
    <citation type="submission" date="2024-05" db="EMBL/GenBank/DDBJ databases">
        <title>Planctomycetes of the genus Singulisphaera possess chitinolytic capabilities.</title>
        <authorList>
            <person name="Ivanova A."/>
        </authorList>
    </citation>
    <scope>NUCLEOTIDE SEQUENCE</scope>
    <source>
        <strain evidence="3">Ch08T</strain>
    </source>
</reference>
<organism evidence="3">
    <name type="scientific">Singulisphaera sp. Ch08</name>
    <dbReference type="NCBI Taxonomy" id="3120278"/>
    <lineage>
        <taxon>Bacteria</taxon>
        <taxon>Pseudomonadati</taxon>
        <taxon>Planctomycetota</taxon>
        <taxon>Planctomycetia</taxon>
        <taxon>Isosphaerales</taxon>
        <taxon>Isosphaeraceae</taxon>
        <taxon>Singulisphaera</taxon>
    </lineage>
</organism>
<dbReference type="EMBL" id="CP155447">
    <property type="protein sequence ID" value="XBH04881.1"/>
    <property type="molecule type" value="Genomic_DNA"/>
</dbReference>
<feature type="chain" id="PRO_5043560046" evidence="1">
    <location>
        <begin position="27"/>
        <end position="202"/>
    </location>
</feature>
<keyword evidence="1" id="KW-0732">Signal</keyword>
<evidence type="ECO:0000313" key="3">
    <source>
        <dbReference type="EMBL" id="XBH04881.1"/>
    </source>
</evidence>
<dbReference type="InterPro" id="IPR013424">
    <property type="entry name" value="Ice-binding_C"/>
</dbReference>
<dbReference type="Pfam" id="PF07589">
    <property type="entry name" value="PEP-CTERM"/>
    <property type="match status" value="1"/>
</dbReference>
<protein>
    <submittedName>
        <fullName evidence="3">PEP-CTERM sorting domain-containing protein</fullName>
    </submittedName>
</protein>